<protein>
    <submittedName>
        <fullName evidence="6">Helix-turn-helix domain-containing protein</fullName>
    </submittedName>
</protein>
<keyword evidence="4" id="KW-1133">Transmembrane helix</keyword>
<dbReference type="RefSeq" id="WP_153548075.1">
    <property type="nucleotide sequence ID" value="NZ_WIXK01000005.1"/>
</dbReference>
<proteinExistence type="predicted"/>
<feature type="transmembrane region" description="Helical" evidence="4">
    <location>
        <begin position="34"/>
        <end position="55"/>
    </location>
</feature>
<keyword evidence="4" id="KW-0472">Membrane</keyword>
<evidence type="ECO:0000313" key="7">
    <source>
        <dbReference type="Proteomes" id="UP000436694"/>
    </source>
</evidence>
<accession>A0A844B1A9</accession>
<keyword evidence="7" id="KW-1185">Reference proteome</keyword>
<dbReference type="InterPro" id="IPR020449">
    <property type="entry name" value="Tscrpt_reg_AraC-type_HTH"/>
</dbReference>
<sequence>MTLEYIDTLLSTATAGICLFCANLLLLRRRDPGVYMPLAMLFLFQGISAVLNVLNGDAEEFDLLMRFSLVLGGLDVVSPFLFWLYVRGLTSEGEVQRVPRLHYHVIPMVIVTLCLWTMLFFPSDLVEADIADDDPRLVVLLLIVLAVFVGDLMLKVMIGTYVYLTMRRLVAYRARLKEVFASTENRELSWIWVIIVSAAIFLLLNVALSASIWIGALTETNLEHEMSVSGSVAMLALFWVLGVWGLRQRPGLIRTPVVEPPVAEPTIQRKYEKSALNDERAQRIAGKIEAAMADDLLYRDPNLSLWDLAKHIGVTSHYVSQTLNTHLDSNFFDLVNRWRIKDAIKQLNATDETILVIAYDVGFNSRSAFYKAFKRETGKTPSEFRK</sequence>
<gene>
    <name evidence="6" type="ORF">GG681_11040</name>
</gene>
<dbReference type="Pfam" id="PF12833">
    <property type="entry name" value="HTH_18"/>
    <property type="match status" value="1"/>
</dbReference>
<feature type="transmembrane region" description="Helical" evidence="4">
    <location>
        <begin position="190"/>
        <end position="214"/>
    </location>
</feature>
<dbReference type="SMART" id="SM00342">
    <property type="entry name" value="HTH_ARAC"/>
    <property type="match status" value="1"/>
</dbReference>
<feature type="transmembrane region" description="Helical" evidence="4">
    <location>
        <begin position="67"/>
        <end position="89"/>
    </location>
</feature>
<evidence type="ECO:0000256" key="3">
    <source>
        <dbReference type="ARBA" id="ARBA00023163"/>
    </source>
</evidence>
<feature type="domain" description="HTH araC/xylS-type" evidence="5">
    <location>
        <begin position="282"/>
        <end position="386"/>
    </location>
</feature>
<evidence type="ECO:0000256" key="2">
    <source>
        <dbReference type="ARBA" id="ARBA00023125"/>
    </source>
</evidence>
<reference evidence="6 7" key="1">
    <citation type="submission" date="2019-10" db="EMBL/GenBank/DDBJ databases">
        <title>Epibacterium sp. nov., isolated from seawater.</title>
        <authorList>
            <person name="Zhang X."/>
            <person name="Li N."/>
        </authorList>
    </citation>
    <scope>NUCLEOTIDE SEQUENCE [LARGE SCALE GENOMIC DNA]</scope>
    <source>
        <strain evidence="6 7">SM1969</strain>
    </source>
</reference>
<dbReference type="GO" id="GO:0003700">
    <property type="term" value="F:DNA-binding transcription factor activity"/>
    <property type="evidence" value="ECO:0007669"/>
    <property type="project" value="InterPro"/>
</dbReference>
<feature type="transmembrane region" description="Helical" evidence="4">
    <location>
        <begin position="139"/>
        <end position="164"/>
    </location>
</feature>
<name>A0A844B1A9_9RHOB</name>
<dbReference type="Proteomes" id="UP000436694">
    <property type="component" value="Unassembled WGS sequence"/>
</dbReference>
<dbReference type="PANTHER" id="PTHR43280:SF29">
    <property type="entry name" value="ARAC-FAMILY TRANSCRIPTIONAL REGULATOR"/>
    <property type="match status" value="1"/>
</dbReference>
<dbReference type="SUPFAM" id="SSF46689">
    <property type="entry name" value="Homeodomain-like"/>
    <property type="match status" value="1"/>
</dbReference>
<keyword evidence="4" id="KW-0812">Transmembrane</keyword>
<dbReference type="InterPro" id="IPR009057">
    <property type="entry name" value="Homeodomain-like_sf"/>
</dbReference>
<dbReference type="InterPro" id="IPR018060">
    <property type="entry name" value="HTH_AraC"/>
</dbReference>
<dbReference type="AlphaFoldDB" id="A0A844B1A9"/>
<feature type="transmembrane region" description="Helical" evidence="4">
    <location>
        <begin position="101"/>
        <end position="119"/>
    </location>
</feature>
<feature type="transmembrane region" description="Helical" evidence="4">
    <location>
        <begin position="226"/>
        <end position="246"/>
    </location>
</feature>
<evidence type="ECO:0000313" key="6">
    <source>
        <dbReference type="EMBL" id="MQY43176.1"/>
    </source>
</evidence>
<evidence type="ECO:0000259" key="5">
    <source>
        <dbReference type="PROSITE" id="PS01124"/>
    </source>
</evidence>
<keyword evidence="3" id="KW-0804">Transcription</keyword>
<dbReference type="PROSITE" id="PS00041">
    <property type="entry name" value="HTH_ARAC_FAMILY_1"/>
    <property type="match status" value="1"/>
</dbReference>
<dbReference type="PRINTS" id="PR00032">
    <property type="entry name" value="HTHARAC"/>
</dbReference>
<organism evidence="6 7">
    <name type="scientific">Tritonibacter aquimaris</name>
    <dbReference type="NCBI Taxonomy" id="2663379"/>
    <lineage>
        <taxon>Bacteria</taxon>
        <taxon>Pseudomonadati</taxon>
        <taxon>Pseudomonadota</taxon>
        <taxon>Alphaproteobacteria</taxon>
        <taxon>Rhodobacterales</taxon>
        <taxon>Paracoccaceae</taxon>
        <taxon>Tritonibacter</taxon>
    </lineage>
</organism>
<evidence type="ECO:0000256" key="1">
    <source>
        <dbReference type="ARBA" id="ARBA00023015"/>
    </source>
</evidence>
<dbReference type="Gene3D" id="1.10.10.60">
    <property type="entry name" value="Homeodomain-like"/>
    <property type="match status" value="2"/>
</dbReference>
<keyword evidence="1" id="KW-0805">Transcription regulation</keyword>
<dbReference type="InterPro" id="IPR018062">
    <property type="entry name" value="HTH_AraC-typ_CS"/>
</dbReference>
<dbReference type="EMBL" id="WIXK01000005">
    <property type="protein sequence ID" value="MQY43176.1"/>
    <property type="molecule type" value="Genomic_DNA"/>
</dbReference>
<dbReference type="PROSITE" id="PS01124">
    <property type="entry name" value="HTH_ARAC_FAMILY_2"/>
    <property type="match status" value="1"/>
</dbReference>
<feature type="transmembrane region" description="Helical" evidence="4">
    <location>
        <begin position="6"/>
        <end position="27"/>
    </location>
</feature>
<comment type="caution">
    <text evidence="6">The sequence shown here is derived from an EMBL/GenBank/DDBJ whole genome shotgun (WGS) entry which is preliminary data.</text>
</comment>
<keyword evidence="2" id="KW-0238">DNA-binding</keyword>
<dbReference type="PANTHER" id="PTHR43280">
    <property type="entry name" value="ARAC-FAMILY TRANSCRIPTIONAL REGULATOR"/>
    <property type="match status" value="1"/>
</dbReference>
<dbReference type="GO" id="GO:0043565">
    <property type="term" value="F:sequence-specific DNA binding"/>
    <property type="evidence" value="ECO:0007669"/>
    <property type="project" value="InterPro"/>
</dbReference>
<evidence type="ECO:0000256" key="4">
    <source>
        <dbReference type="SAM" id="Phobius"/>
    </source>
</evidence>